<comment type="caution">
    <text evidence="7">The sequence shown here is derived from an EMBL/GenBank/DDBJ whole genome shotgun (WGS) entry which is preliminary data.</text>
</comment>
<evidence type="ECO:0000256" key="2">
    <source>
        <dbReference type="ARBA" id="ARBA00022516"/>
    </source>
</evidence>
<dbReference type="PANTHER" id="PTHR11011:SF105">
    <property type="entry name" value="FATTY ACYL-COA REDUCTASE"/>
    <property type="match status" value="1"/>
</dbReference>
<keyword evidence="3 4" id="KW-0443">Lipid metabolism</keyword>
<evidence type="ECO:0000256" key="4">
    <source>
        <dbReference type="RuleBase" id="RU363097"/>
    </source>
</evidence>
<dbReference type="InterPro" id="IPR033640">
    <property type="entry name" value="FAR_C"/>
</dbReference>
<reference evidence="7" key="1">
    <citation type="submission" date="2020-06" db="EMBL/GenBank/DDBJ databases">
        <authorList>
            <person name="Li T."/>
            <person name="Hu X."/>
            <person name="Zhang T."/>
            <person name="Song X."/>
            <person name="Zhang H."/>
            <person name="Dai N."/>
            <person name="Sheng W."/>
            <person name="Hou X."/>
            <person name="Wei L."/>
        </authorList>
    </citation>
    <scope>NUCLEOTIDE SEQUENCE</scope>
    <source>
        <strain evidence="7">K16</strain>
        <tissue evidence="7">Leaf</tissue>
    </source>
</reference>
<dbReference type="Proteomes" id="UP001289374">
    <property type="component" value="Unassembled WGS sequence"/>
</dbReference>
<organism evidence="7 8">
    <name type="scientific">Sesamum angolense</name>
    <dbReference type="NCBI Taxonomy" id="2727404"/>
    <lineage>
        <taxon>Eukaryota</taxon>
        <taxon>Viridiplantae</taxon>
        <taxon>Streptophyta</taxon>
        <taxon>Embryophyta</taxon>
        <taxon>Tracheophyta</taxon>
        <taxon>Spermatophyta</taxon>
        <taxon>Magnoliopsida</taxon>
        <taxon>eudicotyledons</taxon>
        <taxon>Gunneridae</taxon>
        <taxon>Pentapetalae</taxon>
        <taxon>asterids</taxon>
        <taxon>lamiids</taxon>
        <taxon>Lamiales</taxon>
        <taxon>Pedaliaceae</taxon>
        <taxon>Sesamum</taxon>
    </lineage>
</organism>
<keyword evidence="4" id="KW-0560">Oxidoreductase</keyword>
<evidence type="ECO:0000256" key="3">
    <source>
        <dbReference type="ARBA" id="ARBA00023098"/>
    </source>
</evidence>
<comment type="catalytic activity">
    <reaction evidence="4">
        <text>a long-chain fatty acyl-CoA + 2 NADPH + 2 H(+) = a long-chain primary fatty alcohol + 2 NADP(+) + CoA</text>
        <dbReference type="Rhea" id="RHEA:52716"/>
        <dbReference type="ChEBI" id="CHEBI:15378"/>
        <dbReference type="ChEBI" id="CHEBI:57287"/>
        <dbReference type="ChEBI" id="CHEBI:57783"/>
        <dbReference type="ChEBI" id="CHEBI:58349"/>
        <dbReference type="ChEBI" id="CHEBI:77396"/>
        <dbReference type="ChEBI" id="CHEBI:83139"/>
        <dbReference type="EC" id="1.2.1.84"/>
    </reaction>
</comment>
<dbReference type="GO" id="GO:0080019">
    <property type="term" value="F:alcohol-forming very long-chain fatty acyl-CoA reductase activity"/>
    <property type="evidence" value="ECO:0007669"/>
    <property type="project" value="InterPro"/>
</dbReference>
<evidence type="ECO:0000313" key="7">
    <source>
        <dbReference type="EMBL" id="KAK4396742.1"/>
    </source>
</evidence>
<dbReference type="EMBL" id="JACGWL010000008">
    <property type="protein sequence ID" value="KAK4396742.1"/>
    <property type="molecule type" value="Genomic_DNA"/>
</dbReference>
<dbReference type="InterPro" id="IPR013120">
    <property type="entry name" value="FAR_NAD-bd"/>
</dbReference>
<dbReference type="CDD" id="cd09071">
    <property type="entry name" value="FAR_C"/>
    <property type="match status" value="1"/>
</dbReference>
<keyword evidence="8" id="KW-1185">Reference proteome</keyword>
<dbReference type="GO" id="GO:0010345">
    <property type="term" value="P:suberin biosynthetic process"/>
    <property type="evidence" value="ECO:0007669"/>
    <property type="project" value="TreeGrafter"/>
</dbReference>
<evidence type="ECO:0000259" key="6">
    <source>
        <dbReference type="Pfam" id="PF07993"/>
    </source>
</evidence>
<dbReference type="PANTHER" id="PTHR11011">
    <property type="entry name" value="MALE STERILITY PROTEIN 2-RELATED"/>
    <property type="match status" value="1"/>
</dbReference>
<keyword evidence="4" id="KW-0521">NADP</keyword>
<protein>
    <recommendedName>
        <fullName evidence="4">Fatty acyl-CoA reductase</fullName>
        <ecNumber evidence="4">1.2.1.84</ecNumber>
    </recommendedName>
</protein>
<dbReference type="Pfam" id="PF07993">
    <property type="entry name" value="NAD_binding_4"/>
    <property type="match status" value="1"/>
</dbReference>
<sequence length="431" mass="49592">MEDTQIFEYFEGKTIFITVFAEKILRVQPNIKKLFLLIRATTKTTGEQRLQEEVVDTELFRVLREEYGANFGSAVLSKIIPVSGDVSLENLGIADPEMRESMWQEIDIVVNSAATTKFDERYDVAFRINALGALHVRDFASKCSKLEMLLHVSTAFVHGTRVGLIPEKPFSMGETLDGSKIAYLDINTEKKIIEEKLSRLQTQNATEKEIARAMRDLGIERTLDSIFVAYGQGKLKFFVGDPDSTLDMIPGDMVVNCMVAAIASHSNDHQQGLWVYHVGSSRRNPLKFEELKWVMHRYLTKNPMLDSRGKPVRVGQPTTLSTMASFHNYIATHYLPLLKILKVINMMLCNHFESLYTNMRRRINSAMRLAELYKPYVFFQGIFDDVNTENLRRTIRESNKNVVLNFDPKCIQWEEYFENTHFQGLIKYVLK</sequence>
<comment type="similarity">
    <text evidence="1 4">Belongs to the fatty acyl-CoA reductase family.</text>
</comment>
<evidence type="ECO:0000259" key="5">
    <source>
        <dbReference type="Pfam" id="PF03015"/>
    </source>
</evidence>
<dbReference type="InterPro" id="IPR036291">
    <property type="entry name" value="NAD(P)-bd_dom_sf"/>
</dbReference>
<accession>A0AAE1WNL9</accession>
<dbReference type="InterPro" id="IPR026055">
    <property type="entry name" value="FAR"/>
</dbReference>
<reference evidence="7" key="2">
    <citation type="journal article" date="2024" name="Plant">
        <title>Genomic evolution and insights into agronomic trait innovations of Sesamum species.</title>
        <authorList>
            <person name="Miao H."/>
            <person name="Wang L."/>
            <person name="Qu L."/>
            <person name="Liu H."/>
            <person name="Sun Y."/>
            <person name="Le M."/>
            <person name="Wang Q."/>
            <person name="Wei S."/>
            <person name="Zheng Y."/>
            <person name="Lin W."/>
            <person name="Duan Y."/>
            <person name="Cao H."/>
            <person name="Xiong S."/>
            <person name="Wang X."/>
            <person name="Wei L."/>
            <person name="Li C."/>
            <person name="Ma Q."/>
            <person name="Ju M."/>
            <person name="Zhao R."/>
            <person name="Li G."/>
            <person name="Mu C."/>
            <person name="Tian Q."/>
            <person name="Mei H."/>
            <person name="Zhang T."/>
            <person name="Gao T."/>
            <person name="Zhang H."/>
        </authorList>
    </citation>
    <scope>NUCLEOTIDE SEQUENCE</scope>
    <source>
        <strain evidence="7">K16</strain>
    </source>
</reference>
<evidence type="ECO:0000313" key="8">
    <source>
        <dbReference type="Proteomes" id="UP001289374"/>
    </source>
</evidence>
<comment type="function">
    <text evidence="4">Catalyzes the reduction of fatty acyl-CoA to fatty alcohols.</text>
</comment>
<dbReference type="GO" id="GO:0102965">
    <property type="term" value="F:alcohol-forming long-chain fatty acyl-CoA reductase activity"/>
    <property type="evidence" value="ECO:0007669"/>
    <property type="project" value="UniProtKB-EC"/>
</dbReference>
<evidence type="ECO:0000256" key="1">
    <source>
        <dbReference type="ARBA" id="ARBA00005928"/>
    </source>
</evidence>
<gene>
    <name evidence="7" type="ORF">Sango_1510800</name>
</gene>
<dbReference type="AlphaFoldDB" id="A0AAE1WNL9"/>
<dbReference type="SUPFAM" id="SSF51735">
    <property type="entry name" value="NAD(P)-binding Rossmann-fold domains"/>
    <property type="match status" value="1"/>
</dbReference>
<feature type="domain" description="Thioester reductase (TE)" evidence="6">
    <location>
        <begin position="19"/>
        <end position="194"/>
    </location>
</feature>
<dbReference type="EC" id="1.2.1.84" evidence="4"/>
<keyword evidence="2 4" id="KW-0444">Lipid biosynthesis</keyword>
<dbReference type="Gene3D" id="3.40.50.720">
    <property type="entry name" value="NAD(P)-binding Rossmann-like Domain"/>
    <property type="match status" value="1"/>
</dbReference>
<dbReference type="Pfam" id="PF03015">
    <property type="entry name" value="Sterile"/>
    <property type="match status" value="1"/>
</dbReference>
<dbReference type="GO" id="GO:0035336">
    <property type="term" value="P:long-chain fatty-acyl-CoA metabolic process"/>
    <property type="evidence" value="ECO:0007669"/>
    <property type="project" value="TreeGrafter"/>
</dbReference>
<feature type="domain" description="Fatty acyl-CoA reductase C-terminal" evidence="5">
    <location>
        <begin position="333"/>
        <end position="431"/>
    </location>
</feature>
<name>A0AAE1WNL9_9LAMI</name>
<proteinExistence type="inferred from homology"/>